<gene>
    <name evidence="9" type="ORF">CCACVL1_05070</name>
</gene>
<dbReference type="FunFam" id="3.40.50.300:FF:001091">
    <property type="entry name" value="Probable disease resistance protein At1g61300"/>
    <property type="match status" value="1"/>
</dbReference>
<dbReference type="Pfam" id="PF25019">
    <property type="entry name" value="LRR_R13L1-DRL21"/>
    <property type="match status" value="1"/>
</dbReference>
<dbReference type="OMA" id="DQRVKAY"/>
<evidence type="ECO:0000259" key="7">
    <source>
        <dbReference type="Pfam" id="PF18052"/>
    </source>
</evidence>
<dbReference type="InterPro" id="IPR002182">
    <property type="entry name" value="NB-ARC"/>
</dbReference>
<dbReference type="PANTHER" id="PTHR36766">
    <property type="entry name" value="PLANT BROAD-SPECTRUM MILDEW RESISTANCE PROTEIN RPW8"/>
    <property type="match status" value="1"/>
</dbReference>
<evidence type="ECO:0000256" key="5">
    <source>
        <dbReference type="ARBA" id="ARBA00022840"/>
    </source>
</evidence>
<dbReference type="Gramene" id="OMO96114">
    <property type="protein sequence ID" value="OMO96114"/>
    <property type="gene ID" value="CCACVL1_05070"/>
</dbReference>
<keyword evidence="3" id="KW-0547">Nucleotide-binding</keyword>
<evidence type="ECO:0000259" key="6">
    <source>
        <dbReference type="Pfam" id="PF00931"/>
    </source>
</evidence>
<dbReference type="GO" id="GO:0005524">
    <property type="term" value="F:ATP binding"/>
    <property type="evidence" value="ECO:0007669"/>
    <property type="project" value="UniProtKB-KW"/>
</dbReference>
<dbReference type="Gene3D" id="1.10.8.430">
    <property type="entry name" value="Helical domain of apoptotic protease-activating factors"/>
    <property type="match status" value="1"/>
</dbReference>
<evidence type="ECO:0000313" key="10">
    <source>
        <dbReference type="Proteomes" id="UP000188268"/>
    </source>
</evidence>
<organism evidence="9 10">
    <name type="scientific">Corchorus capsularis</name>
    <name type="common">Jute</name>
    <dbReference type="NCBI Taxonomy" id="210143"/>
    <lineage>
        <taxon>Eukaryota</taxon>
        <taxon>Viridiplantae</taxon>
        <taxon>Streptophyta</taxon>
        <taxon>Embryophyta</taxon>
        <taxon>Tracheophyta</taxon>
        <taxon>Spermatophyta</taxon>
        <taxon>Magnoliopsida</taxon>
        <taxon>eudicotyledons</taxon>
        <taxon>Gunneridae</taxon>
        <taxon>Pentapetalae</taxon>
        <taxon>rosids</taxon>
        <taxon>malvids</taxon>
        <taxon>Malvales</taxon>
        <taxon>Malvaceae</taxon>
        <taxon>Grewioideae</taxon>
        <taxon>Apeibeae</taxon>
        <taxon>Corchorus</taxon>
    </lineage>
</organism>
<dbReference type="GO" id="GO:0006952">
    <property type="term" value="P:defense response"/>
    <property type="evidence" value="ECO:0007669"/>
    <property type="project" value="UniProtKB-KW"/>
</dbReference>
<proteinExistence type="predicted"/>
<reference evidence="9 10" key="1">
    <citation type="submission" date="2013-09" db="EMBL/GenBank/DDBJ databases">
        <title>Corchorus capsularis genome sequencing.</title>
        <authorList>
            <person name="Alam M."/>
            <person name="Haque M.S."/>
            <person name="Islam M.S."/>
            <person name="Emdad E.M."/>
            <person name="Islam M.M."/>
            <person name="Ahmed B."/>
            <person name="Halim A."/>
            <person name="Hossen Q.M.M."/>
            <person name="Hossain M.Z."/>
            <person name="Ahmed R."/>
            <person name="Khan M.M."/>
            <person name="Islam R."/>
            <person name="Rashid M.M."/>
            <person name="Khan S.A."/>
            <person name="Rahman M.S."/>
            <person name="Alam M."/>
        </authorList>
    </citation>
    <scope>NUCLEOTIDE SEQUENCE [LARGE SCALE GENOMIC DNA]</scope>
    <source>
        <strain evidence="10">cv. CVL-1</strain>
        <tissue evidence="9">Whole seedling</tissue>
    </source>
</reference>
<protein>
    <submittedName>
        <fullName evidence="9">Disease resistance protein</fullName>
    </submittedName>
</protein>
<dbReference type="PRINTS" id="PR00364">
    <property type="entry name" value="DISEASERSIST"/>
</dbReference>
<sequence>MADAMVSAVMQQLTAVVYQEIGRGVTLVVDVRKEAQKLKTTLQTIQAVVVDAERRQVKEEAVKLWLDELKSTSYDMDDLLDEWNTCILKSQIVNRKVCFCIPSPWFCFNRVALNWDFAVKIKDLKKRLQVIAEEKNLFSFDLNRGTEELVERPISTSFVDVYEIYGRDLDKGTVISMLLAENSQEALPVPVISVVGRGGIGKTTLAQLAYNDQRVKAYFDTRIWVYVSDPFDEIRVAKAILEALTQVAPSVVELETLLQKIHQSLERKKFLLVLDDVWTEDSRKWESLKHSLKCGSPGSKILITTRKENVANIMGSTTMFPLGQLSEEECWKLFSQVAYFGRAREDMNGLEDIGRKIANKCRGLPLAAKILGGLLRFKKTKEQWQSVLDSELWELEEAEKDTVIQKDKLIRLWMAQASVCLKKYQKRLGQLIRLRYLKLSNNHNLLELPETLCDLYNLQTLDLTRCRSLMALPLGIGKLVRHLDNRETSRLRFMPKGLERSTCLRTLKELVVSDGCTDNKTFTLGNLANLIHLGGDLKIRGLGNVTDLTEAMKAKLCNKKDLSGLTLCFDFNGRTCSEDVILEALQPPPQLERIEIRCFKGPVIFPSWLKSASLSQLRHVILGHFRNW</sequence>
<dbReference type="SUPFAM" id="SSF52540">
    <property type="entry name" value="P-loop containing nucleoside triphosphate hydrolases"/>
    <property type="match status" value="1"/>
</dbReference>
<keyword evidence="1" id="KW-0433">Leucine-rich repeat</keyword>
<dbReference type="PANTHER" id="PTHR36766:SF45">
    <property type="entry name" value="NB-ARC DOMAIN-CONTAINING PROTEIN"/>
    <property type="match status" value="1"/>
</dbReference>
<dbReference type="OrthoDB" id="5279713at2759"/>
<feature type="domain" description="R13L1/DRL21-like LRR repeat region" evidence="8">
    <location>
        <begin position="524"/>
        <end position="628"/>
    </location>
</feature>
<dbReference type="AlphaFoldDB" id="A0A1R3JMS2"/>
<dbReference type="InterPro" id="IPR041118">
    <property type="entry name" value="Rx_N"/>
</dbReference>
<dbReference type="Gene3D" id="3.40.50.300">
    <property type="entry name" value="P-loop containing nucleotide triphosphate hydrolases"/>
    <property type="match status" value="1"/>
</dbReference>
<dbReference type="InterPro" id="IPR027417">
    <property type="entry name" value="P-loop_NTPase"/>
</dbReference>
<evidence type="ECO:0000259" key="8">
    <source>
        <dbReference type="Pfam" id="PF25019"/>
    </source>
</evidence>
<evidence type="ECO:0000256" key="4">
    <source>
        <dbReference type="ARBA" id="ARBA00022821"/>
    </source>
</evidence>
<dbReference type="Proteomes" id="UP000188268">
    <property type="component" value="Unassembled WGS sequence"/>
</dbReference>
<feature type="domain" description="Disease resistance N-terminal" evidence="7">
    <location>
        <begin position="5"/>
        <end position="96"/>
    </location>
</feature>
<dbReference type="SUPFAM" id="SSF52058">
    <property type="entry name" value="L domain-like"/>
    <property type="match status" value="1"/>
</dbReference>
<feature type="domain" description="NB-ARC" evidence="6">
    <location>
        <begin position="172"/>
        <end position="339"/>
    </location>
</feature>
<dbReference type="Pfam" id="PF18052">
    <property type="entry name" value="Rx_N"/>
    <property type="match status" value="1"/>
</dbReference>
<evidence type="ECO:0000256" key="1">
    <source>
        <dbReference type="ARBA" id="ARBA00022614"/>
    </source>
</evidence>
<evidence type="ECO:0000256" key="3">
    <source>
        <dbReference type="ARBA" id="ARBA00022741"/>
    </source>
</evidence>
<dbReference type="Gene3D" id="1.20.5.4130">
    <property type="match status" value="1"/>
</dbReference>
<dbReference type="EMBL" id="AWWV01007504">
    <property type="protein sequence ID" value="OMO96114.1"/>
    <property type="molecule type" value="Genomic_DNA"/>
</dbReference>
<dbReference type="InterPro" id="IPR056789">
    <property type="entry name" value="LRR_R13L1-DRL21"/>
</dbReference>
<dbReference type="GO" id="GO:0051707">
    <property type="term" value="P:response to other organism"/>
    <property type="evidence" value="ECO:0007669"/>
    <property type="project" value="UniProtKB-ARBA"/>
</dbReference>
<dbReference type="InterPro" id="IPR042197">
    <property type="entry name" value="Apaf_helical"/>
</dbReference>
<name>A0A1R3JMS2_COCAP</name>
<evidence type="ECO:0000313" key="9">
    <source>
        <dbReference type="EMBL" id="OMO96114.1"/>
    </source>
</evidence>
<dbReference type="Gene3D" id="3.80.10.10">
    <property type="entry name" value="Ribonuclease Inhibitor"/>
    <property type="match status" value="1"/>
</dbReference>
<dbReference type="Pfam" id="PF00931">
    <property type="entry name" value="NB-ARC"/>
    <property type="match status" value="1"/>
</dbReference>
<keyword evidence="10" id="KW-1185">Reference proteome</keyword>
<keyword evidence="4" id="KW-0611">Plant defense</keyword>
<evidence type="ECO:0000256" key="2">
    <source>
        <dbReference type="ARBA" id="ARBA00022737"/>
    </source>
</evidence>
<keyword evidence="2" id="KW-0677">Repeat</keyword>
<dbReference type="InterPro" id="IPR032675">
    <property type="entry name" value="LRR_dom_sf"/>
</dbReference>
<comment type="caution">
    <text evidence="9">The sequence shown here is derived from an EMBL/GenBank/DDBJ whole genome shotgun (WGS) entry which is preliminary data.</text>
</comment>
<dbReference type="STRING" id="210143.A0A1R3JMS2"/>
<keyword evidence="5" id="KW-0067">ATP-binding</keyword>
<accession>A0A1R3JMS2</accession>
<dbReference type="GO" id="GO:0043531">
    <property type="term" value="F:ADP binding"/>
    <property type="evidence" value="ECO:0007669"/>
    <property type="project" value="InterPro"/>
</dbReference>